<feature type="region of interest" description="Disordered" evidence="6">
    <location>
        <begin position="140"/>
        <end position="170"/>
    </location>
</feature>
<dbReference type="InterPro" id="IPR024790">
    <property type="entry name" value="APC4_long_dom"/>
</dbReference>
<keyword evidence="2" id="KW-0132">Cell division</keyword>
<evidence type="ECO:0000256" key="6">
    <source>
        <dbReference type="SAM" id="MobiDB-lite"/>
    </source>
</evidence>
<sequence length="830" mass="92383">MQPIGINLLPVPIGAQQPAQNVPASEFGLKYCPTMDLVAVFPQVLTIESVIDTVSSKKPSSDNYYGEDDDEVLVEVYRLNGQKVFTVSVESENGAVGVVDVAWRDDGVILAIVTSDNATRLVNSFSGKIVHSFSSVPLQPTASTSSMDLSKSPNSKRKSTDREAGSNKRRCMPTSIVYSTHFTEPKSASRQLEIAKEERGTSLDDLLSLNADLDQLLRLKADLPRELANLDIEQFLPKLATLPSNGMGEDDVFSTRTSIDTMFHPIKQNTGSISTDVVTVASSDAYLHLRVFDSFEVGSVDLNRALNMPTGYRIGKIHDVATHPFSEKIYVVAEERHGSSTRRQTRSQETAEDTAQQLHLLSLDLRFIRQSRHTLPVLATKATQLHNLIRYLRQIESQLAREVKTAFDLPARFVRTLEEDLKDQDGEGSTFETSAYHALLTGEVQGKFKEWLVDILGDRGMKRWDKAVRECLELVRRLISENWNPAVERAGIVVSRLAGLAAASSTFDIEKGVLDGLQDTIDIMAVVGEDLLRDTNAEISGFNAFIKWLKREVEMAGLEDTSEKLDEMREGSDHSEVRKVLKYISERLHDTSVKKYIKTGQAQATEGQGELTTYEKFKKDRQAGTDADSIPSMKTLTSKLTEQCEYLFKQVASRLRENVLAQYMYKLTDDIDTEVMASRISYQPEYPILHILGRHSTSQGRLCWLRKTIDSQALRSSVSIKQINLDKAAEVLDIKFVDDLEAMVLARTSSQAQVISVRLQGEGLQAVMHTFGGMNDAYTKAGMKPRRLEVNGRKLRRTMTVLDEQGRGYGVFDLDSAESVGGGEDEAMSG</sequence>
<accession>A0ABR0K1X8</accession>
<feature type="domain" description="Anaphase-promoting complex subunit 4-like WD40" evidence="7">
    <location>
        <begin position="74"/>
        <end position="135"/>
    </location>
</feature>
<evidence type="ECO:0000256" key="5">
    <source>
        <dbReference type="ARBA" id="ARBA00023306"/>
    </source>
</evidence>
<evidence type="ECO:0000256" key="4">
    <source>
        <dbReference type="ARBA" id="ARBA00022786"/>
    </source>
</evidence>
<dbReference type="InterPro" id="IPR024977">
    <property type="entry name" value="Apc4-like_WD40_dom"/>
</dbReference>
<evidence type="ECO:0000259" key="8">
    <source>
        <dbReference type="Pfam" id="PF12896"/>
    </source>
</evidence>
<gene>
    <name evidence="9" type="ORF">LTR24_008441</name>
</gene>
<dbReference type="InterPro" id="IPR024789">
    <property type="entry name" value="APC4"/>
</dbReference>
<dbReference type="Pfam" id="PF12894">
    <property type="entry name" value="ANAPC4_WD40"/>
    <property type="match status" value="1"/>
</dbReference>
<dbReference type="EMBL" id="JAVRRG010000146">
    <property type="protein sequence ID" value="KAK5080652.1"/>
    <property type="molecule type" value="Genomic_DNA"/>
</dbReference>
<evidence type="ECO:0000256" key="2">
    <source>
        <dbReference type="ARBA" id="ARBA00022618"/>
    </source>
</evidence>
<dbReference type="Proteomes" id="UP001345013">
    <property type="component" value="Unassembled WGS sequence"/>
</dbReference>
<dbReference type="PANTHER" id="PTHR13260:SF0">
    <property type="entry name" value="ANAPHASE-PROMOTING COMPLEX SUBUNIT 4"/>
    <property type="match status" value="1"/>
</dbReference>
<proteinExistence type="predicted"/>
<comment type="caution">
    <text evidence="9">The sequence shown here is derived from an EMBL/GenBank/DDBJ whole genome shotgun (WGS) entry which is preliminary data.</text>
</comment>
<keyword evidence="3" id="KW-0498">Mitosis</keyword>
<evidence type="ECO:0000256" key="3">
    <source>
        <dbReference type="ARBA" id="ARBA00022776"/>
    </source>
</evidence>
<feature type="domain" description="Anaphase-promoting complex subunit 4 long" evidence="8">
    <location>
        <begin position="359"/>
        <end position="555"/>
    </location>
</feature>
<protein>
    <recommendedName>
        <fullName evidence="1">Anaphase-promoting complex subunit 4</fullName>
    </recommendedName>
</protein>
<name>A0ABR0K1X8_9EURO</name>
<evidence type="ECO:0000259" key="7">
    <source>
        <dbReference type="Pfam" id="PF12894"/>
    </source>
</evidence>
<evidence type="ECO:0000313" key="10">
    <source>
        <dbReference type="Proteomes" id="UP001345013"/>
    </source>
</evidence>
<evidence type="ECO:0000256" key="1">
    <source>
        <dbReference type="ARBA" id="ARBA00016067"/>
    </source>
</evidence>
<dbReference type="Pfam" id="PF12896">
    <property type="entry name" value="ANAPC4"/>
    <property type="match status" value="1"/>
</dbReference>
<feature type="compositionally biased region" description="Polar residues" evidence="6">
    <location>
        <begin position="140"/>
        <end position="153"/>
    </location>
</feature>
<keyword evidence="4" id="KW-0833">Ubl conjugation pathway</keyword>
<evidence type="ECO:0000313" key="9">
    <source>
        <dbReference type="EMBL" id="KAK5080652.1"/>
    </source>
</evidence>
<organism evidence="9 10">
    <name type="scientific">Lithohypha guttulata</name>
    <dbReference type="NCBI Taxonomy" id="1690604"/>
    <lineage>
        <taxon>Eukaryota</taxon>
        <taxon>Fungi</taxon>
        <taxon>Dikarya</taxon>
        <taxon>Ascomycota</taxon>
        <taxon>Pezizomycotina</taxon>
        <taxon>Eurotiomycetes</taxon>
        <taxon>Chaetothyriomycetidae</taxon>
        <taxon>Chaetothyriales</taxon>
        <taxon>Trichomeriaceae</taxon>
        <taxon>Lithohypha</taxon>
    </lineage>
</organism>
<dbReference type="PANTHER" id="PTHR13260">
    <property type="entry name" value="ANAPHASE PROMOTING COMPLEX SUBUNIT 4 APC4"/>
    <property type="match status" value="1"/>
</dbReference>
<keyword evidence="5" id="KW-0131">Cell cycle</keyword>
<keyword evidence="10" id="KW-1185">Reference proteome</keyword>
<reference evidence="9 10" key="1">
    <citation type="submission" date="2023-08" db="EMBL/GenBank/DDBJ databases">
        <title>Black Yeasts Isolated from many extreme environments.</title>
        <authorList>
            <person name="Coleine C."/>
            <person name="Stajich J.E."/>
            <person name="Selbmann L."/>
        </authorList>
    </citation>
    <scope>NUCLEOTIDE SEQUENCE [LARGE SCALE GENOMIC DNA]</scope>
    <source>
        <strain evidence="9 10">CCFEE 5885</strain>
    </source>
</reference>